<dbReference type="Pfam" id="PF19666">
    <property type="entry name" value="DUF6169"/>
    <property type="match status" value="1"/>
</dbReference>
<keyword evidence="2" id="KW-1185">Reference proteome</keyword>
<evidence type="ECO:0000313" key="1">
    <source>
        <dbReference type="EMBL" id="MFD1629236.1"/>
    </source>
</evidence>
<dbReference type="EMBL" id="JBHUDG010000004">
    <property type="protein sequence ID" value="MFD1629236.1"/>
    <property type="molecule type" value="Genomic_DNA"/>
</dbReference>
<accession>A0ABW4I918</accession>
<dbReference type="InterPro" id="IPR046167">
    <property type="entry name" value="DUF6169"/>
</dbReference>
<proteinExistence type="predicted"/>
<organism evidence="1 2">
    <name type="scientific">Pseudopedobacter beijingensis</name>
    <dbReference type="NCBI Taxonomy" id="1207056"/>
    <lineage>
        <taxon>Bacteria</taxon>
        <taxon>Pseudomonadati</taxon>
        <taxon>Bacteroidota</taxon>
        <taxon>Sphingobacteriia</taxon>
        <taxon>Sphingobacteriales</taxon>
        <taxon>Sphingobacteriaceae</taxon>
        <taxon>Pseudopedobacter</taxon>
    </lineage>
</organism>
<name>A0ABW4I918_9SPHI</name>
<sequence>MIIEKASNNLEPYDAKVSKTIEYIIEQFFHKIENSLIYVCSDDHNKALTRYKVFDRWYKNSKYREVIVKIDNTITIHINKLEVQKIHTSFLFHKQNSNYKRLIEIYEQIEKALNEEK</sequence>
<gene>
    <name evidence="1" type="ORF">ACFSAH_05060</name>
</gene>
<reference evidence="2" key="1">
    <citation type="journal article" date="2019" name="Int. J. Syst. Evol. Microbiol.">
        <title>The Global Catalogue of Microorganisms (GCM) 10K type strain sequencing project: providing services to taxonomists for standard genome sequencing and annotation.</title>
        <authorList>
            <consortium name="The Broad Institute Genomics Platform"/>
            <consortium name="The Broad Institute Genome Sequencing Center for Infectious Disease"/>
            <person name="Wu L."/>
            <person name="Ma J."/>
        </authorList>
    </citation>
    <scope>NUCLEOTIDE SEQUENCE [LARGE SCALE GENOMIC DNA]</scope>
    <source>
        <strain evidence="2">CCUG 53762</strain>
    </source>
</reference>
<comment type="caution">
    <text evidence="1">The sequence shown here is derived from an EMBL/GenBank/DDBJ whole genome shotgun (WGS) entry which is preliminary data.</text>
</comment>
<protein>
    <submittedName>
        <fullName evidence="1">DUF6169 family protein</fullName>
    </submittedName>
</protein>
<evidence type="ECO:0000313" key="2">
    <source>
        <dbReference type="Proteomes" id="UP001597118"/>
    </source>
</evidence>
<dbReference type="Proteomes" id="UP001597118">
    <property type="component" value="Unassembled WGS sequence"/>
</dbReference>
<dbReference type="RefSeq" id="WP_379661617.1">
    <property type="nucleotide sequence ID" value="NZ_JBHUDG010000004.1"/>
</dbReference>